<comment type="caution">
    <text evidence="3">The sequence shown here is derived from an EMBL/GenBank/DDBJ whole genome shotgun (WGS) entry which is preliminary data.</text>
</comment>
<proteinExistence type="inferred from homology"/>
<organism evidence="3 4">
    <name type="scientific">Actinomycetospora lemnae</name>
    <dbReference type="NCBI Taxonomy" id="3019891"/>
    <lineage>
        <taxon>Bacteria</taxon>
        <taxon>Bacillati</taxon>
        <taxon>Actinomycetota</taxon>
        <taxon>Actinomycetes</taxon>
        <taxon>Pseudonocardiales</taxon>
        <taxon>Pseudonocardiaceae</taxon>
        <taxon>Actinomycetospora</taxon>
    </lineage>
</organism>
<dbReference type="PANTHER" id="PTHR46268:SF6">
    <property type="entry name" value="UNIVERSAL STRESS PROTEIN UP12"/>
    <property type="match status" value="1"/>
</dbReference>
<dbReference type="Pfam" id="PF00582">
    <property type="entry name" value="Usp"/>
    <property type="match status" value="2"/>
</dbReference>
<protein>
    <submittedName>
        <fullName evidence="3">Universal stress protein</fullName>
    </submittedName>
</protein>
<dbReference type="InterPro" id="IPR014729">
    <property type="entry name" value="Rossmann-like_a/b/a_fold"/>
</dbReference>
<evidence type="ECO:0000259" key="2">
    <source>
        <dbReference type="Pfam" id="PF00582"/>
    </source>
</evidence>
<evidence type="ECO:0000313" key="4">
    <source>
        <dbReference type="Proteomes" id="UP001300763"/>
    </source>
</evidence>
<dbReference type="PANTHER" id="PTHR46268">
    <property type="entry name" value="STRESS RESPONSE PROTEIN NHAX"/>
    <property type="match status" value="1"/>
</dbReference>
<keyword evidence="4" id="KW-1185">Reference proteome</keyword>
<dbReference type="EMBL" id="JAQZAO010000010">
    <property type="protein sequence ID" value="MDD7967913.1"/>
    <property type="molecule type" value="Genomic_DNA"/>
</dbReference>
<accession>A0ABT5SYH0</accession>
<dbReference type="InterPro" id="IPR006016">
    <property type="entry name" value="UspA"/>
</dbReference>
<dbReference type="Proteomes" id="UP001300763">
    <property type="component" value="Unassembled WGS sequence"/>
</dbReference>
<reference evidence="3 4" key="1">
    <citation type="submission" date="2023-02" db="EMBL/GenBank/DDBJ databases">
        <title>Genome sequencing required for Actinomycetospora new species description.</title>
        <authorList>
            <person name="Saimee Y."/>
            <person name="Duangmal K."/>
        </authorList>
    </citation>
    <scope>NUCLEOTIDE SEQUENCE [LARGE SCALE GENOMIC DNA]</scope>
    <source>
        <strain evidence="3 4">DW7H6</strain>
    </source>
</reference>
<sequence>MRAPAPAPVVIGVDDGLLRLRVLDRAVREGRRRGGPLVLVHAHGPETPLAAWYDDAGRRAESYLTRTAPDLAVELLCRAGDITDVLVGACEPGSVLVLGDRHRRLGSEAGHTTERVITAAPCPVLVIPEYRGPTPRGAVARRAVVVGVDDGPSAPAVLAHAVRTAADLGVPLEAVRVVPPPEDAGGAEVGEADLEAARRGLDRVVAAALRFGPDVPVRTEVVVDRPARALLERAAGADEVVVGHRRDGAASLRGPGSTARSVLTGAPCAVAVLGPGGLDPAGAAVGATEGSR</sequence>
<dbReference type="RefSeq" id="WP_274202447.1">
    <property type="nucleotide sequence ID" value="NZ_JAQZAO010000010.1"/>
</dbReference>
<dbReference type="Gene3D" id="3.40.50.620">
    <property type="entry name" value="HUPs"/>
    <property type="match status" value="2"/>
</dbReference>
<feature type="domain" description="UspA" evidence="2">
    <location>
        <begin position="142"/>
        <end position="272"/>
    </location>
</feature>
<evidence type="ECO:0000256" key="1">
    <source>
        <dbReference type="ARBA" id="ARBA00008791"/>
    </source>
</evidence>
<name>A0ABT5SYH0_9PSEU</name>
<gene>
    <name evidence="3" type="ORF">PGB27_21435</name>
</gene>
<evidence type="ECO:0000313" key="3">
    <source>
        <dbReference type="EMBL" id="MDD7967913.1"/>
    </source>
</evidence>
<feature type="domain" description="UspA" evidence="2">
    <location>
        <begin position="9"/>
        <end position="128"/>
    </location>
</feature>
<dbReference type="CDD" id="cd00293">
    <property type="entry name" value="USP-like"/>
    <property type="match status" value="2"/>
</dbReference>
<dbReference type="SUPFAM" id="SSF52402">
    <property type="entry name" value="Adenine nucleotide alpha hydrolases-like"/>
    <property type="match status" value="2"/>
</dbReference>
<comment type="similarity">
    <text evidence="1">Belongs to the universal stress protein A family.</text>
</comment>